<protein>
    <submittedName>
        <fullName evidence="3">Insulinase family protein</fullName>
    </submittedName>
</protein>
<dbReference type="PANTHER" id="PTHR11851">
    <property type="entry name" value="METALLOPROTEASE"/>
    <property type="match status" value="1"/>
</dbReference>
<accession>A0A3M8SYR7</accession>
<dbReference type="SUPFAM" id="SSF63411">
    <property type="entry name" value="LuxS/MPP-like metallohydrolase"/>
    <property type="match status" value="2"/>
</dbReference>
<dbReference type="PANTHER" id="PTHR11851:SF224">
    <property type="entry name" value="PROCESSING PROTEASE"/>
    <property type="match status" value="1"/>
</dbReference>
<keyword evidence="4" id="KW-1185">Reference proteome</keyword>
<gene>
    <name evidence="3" type="ORF">EER27_02495</name>
</gene>
<dbReference type="Gene3D" id="3.30.830.10">
    <property type="entry name" value="Metalloenzyme, LuxS/M16 peptidase-like"/>
    <property type="match status" value="2"/>
</dbReference>
<proteinExistence type="predicted"/>
<feature type="domain" description="Peptidase M16 C-terminal" evidence="2">
    <location>
        <begin position="197"/>
        <end position="371"/>
    </location>
</feature>
<dbReference type="GO" id="GO:0046872">
    <property type="term" value="F:metal ion binding"/>
    <property type="evidence" value="ECO:0007669"/>
    <property type="project" value="InterPro"/>
</dbReference>
<dbReference type="OrthoDB" id="9811314at2"/>
<sequence length="467" mass="48160">MAAATGVDAGAPRPAASTNASVAVRLPEFETLTLANGATVLLMEKHDVPLVAASISVRGGSLADPVGKEGTAALLAELLGKGAGTRDALAFAQTVDGVGGSIGFGSDQEGITAAAQFLSRDTGLMLSLLGDALLNPRLDATEFDKLRKRSIEAIAAAKDSDPRALVSDYASAWLFRGHAYGRPGDGDGDETSLAAIGLTDLQAFRQAQMGGDRLIIALVGDFDSATVREQVTATFGGWAKATGTLPEVVAKPRESGRRVLLVDKPGATQTYFWLGNVGASRTDPARAAQDLVQTAFGGRFTSMLNTELRVKSGLTYGAGAPISRARVAGMSGISTFTKTESTGAAIDLALATLARLHKDGLDAATLTSAKNYVAGQFAPDLETAPQLADTLVDLTTYGLGRDDVDGYLGRIAAASAEDVGTARAVYASGDDQVIVAIGDAAKIRTVIAEYGPVTEMKLTDPHYAPAE</sequence>
<comment type="caution">
    <text evidence="3">The sequence shown here is derived from an EMBL/GenBank/DDBJ whole genome shotgun (WGS) entry which is preliminary data.</text>
</comment>
<organism evidence="3 4">
    <name type="scientific">Montanilutibacter psychrotolerans</name>
    <dbReference type="NCBI Taxonomy" id="1327343"/>
    <lineage>
        <taxon>Bacteria</taxon>
        <taxon>Pseudomonadati</taxon>
        <taxon>Pseudomonadota</taxon>
        <taxon>Gammaproteobacteria</taxon>
        <taxon>Lysobacterales</taxon>
        <taxon>Lysobacteraceae</taxon>
        <taxon>Montanilutibacter</taxon>
    </lineage>
</organism>
<dbReference type="Pfam" id="PF00675">
    <property type="entry name" value="Peptidase_M16"/>
    <property type="match status" value="1"/>
</dbReference>
<evidence type="ECO:0000313" key="4">
    <source>
        <dbReference type="Proteomes" id="UP000267049"/>
    </source>
</evidence>
<evidence type="ECO:0000259" key="2">
    <source>
        <dbReference type="Pfam" id="PF05193"/>
    </source>
</evidence>
<reference evidence="3 4" key="1">
    <citation type="submission" date="2018-11" db="EMBL/GenBank/DDBJ databases">
        <title>Lysobacter cryohumiis sp. nov., isolated from soil in the Tianshan Mountains, Xinjiang, China.</title>
        <authorList>
            <person name="Luo Y."/>
            <person name="Sheng H."/>
        </authorList>
    </citation>
    <scope>NUCLEOTIDE SEQUENCE [LARGE SCALE GENOMIC DNA]</scope>
    <source>
        <strain evidence="3 4">ZS60</strain>
    </source>
</reference>
<dbReference type="InterPro" id="IPR007863">
    <property type="entry name" value="Peptidase_M16_C"/>
</dbReference>
<evidence type="ECO:0000259" key="1">
    <source>
        <dbReference type="Pfam" id="PF00675"/>
    </source>
</evidence>
<dbReference type="Proteomes" id="UP000267049">
    <property type="component" value="Unassembled WGS sequence"/>
</dbReference>
<dbReference type="InterPro" id="IPR050361">
    <property type="entry name" value="MPP/UQCRC_Complex"/>
</dbReference>
<dbReference type="Pfam" id="PF05193">
    <property type="entry name" value="Peptidase_M16_C"/>
    <property type="match status" value="1"/>
</dbReference>
<evidence type="ECO:0000313" key="3">
    <source>
        <dbReference type="EMBL" id="RNF86551.1"/>
    </source>
</evidence>
<dbReference type="AlphaFoldDB" id="A0A3M8SYR7"/>
<dbReference type="InterPro" id="IPR011765">
    <property type="entry name" value="Pept_M16_N"/>
</dbReference>
<name>A0A3M8SYR7_9GAMM</name>
<dbReference type="InterPro" id="IPR011249">
    <property type="entry name" value="Metalloenz_LuxS/M16"/>
</dbReference>
<dbReference type="EMBL" id="RIBS01000001">
    <property type="protein sequence ID" value="RNF86551.1"/>
    <property type="molecule type" value="Genomic_DNA"/>
</dbReference>
<feature type="domain" description="Peptidase M16 N-terminal" evidence="1">
    <location>
        <begin position="40"/>
        <end position="183"/>
    </location>
</feature>